<evidence type="ECO:0000256" key="14">
    <source>
        <dbReference type="RuleBase" id="RU003914"/>
    </source>
</evidence>
<dbReference type="InterPro" id="IPR008880">
    <property type="entry name" value="Trigger_fac_C"/>
</dbReference>
<dbReference type="HAMAP" id="MF_00303">
    <property type="entry name" value="Trigger_factor_Tig"/>
    <property type="match status" value="1"/>
</dbReference>
<evidence type="ECO:0000256" key="4">
    <source>
        <dbReference type="ARBA" id="ARBA00016902"/>
    </source>
</evidence>
<comment type="domain">
    <text evidence="12">Consists of 3 domains; the N-terminus binds the ribosome, the middle domain has PPIase activity, while the C-terminus has intrinsic chaperone activity on its own.</text>
</comment>
<reference evidence="16" key="1">
    <citation type="submission" date="2010-03" db="EMBL/GenBank/DDBJ databases">
        <title>The genome sequence of Ruminococcus sp. 18P13.</title>
        <authorList>
            <consortium name="metaHIT consortium -- http://www.metahit.eu/"/>
            <person name="Pajon A."/>
            <person name="Turner K."/>
            <person name="Parkhill J."/>
            <person name="Bernalier A."/>
        </authorList>
    </citation>
    <scope>NUCLEOTIDE SEQUENCE [LARGE SCALE GENOMIC DNA]</scope>
    <source>
        <strain evidence="16">Type strain: 18P13</strain>
    </source>
</reference>
<dbReference type="PROSITE" id="PS50059">
    <property type="entry name" value="FKBP_PPIASE"/>
    <property type="match status" value="1"/>
</dbReference>
<keyword evidence="12" id="KW-0963">Cytoplasm</keyword>
<comment type="function">
    <text evidence="10 12">Involved in protein export. Acts as a chaperone by maintaining the newly synthesized protein in an open conformation. Functions as a peptidyl-prolyl cis-trans isomerase.</text>
</comment>
<dbReference type="OrthoDB" id="9767721at2"/>
<dbReference type="GO" id="GO:0051301">
    <property type="term" value="P:cell division"/>
    <property type="evidence" value="ECO:0007669"/>
    <property type="project" value="UniProtKB-KW"/>
</dbReference>
<dbReference type="InterPro" id="IPR036611">
    <property type="entry name" value="Trigger_fac_ribosome-bd_sf"/>
</dbReference>
<dbReference type="GO" id="GO:0043022">
    <property type="term" value="F:ribosome binding"/>
    <property type="evidence" value="ECO:0007669"/>
    <property type="project" value="TreeGrafter"/>
</dbReference>
<keyword evidence="5 12" id="KW-0132">Cell division</keyword>
<dbReference type="InterPro" id="IPR005215">
    <property type="entry name" value="Trig_fac"/>
</dbReference>
<evidence type="ECO:0000256" key="12">
    <source>
        <dbReference type="HAMAP-Rule" id="MF_00303"/>
    </source>
</evidence>
<dbReference type="FunFam" id="3.10.50.40:FF:000001">
    <property type="entry name" value="Trigger factor"/>
    <property type="match status" value="1"/>
</dbReference>
<dbReference type="Proteomes" id="UP000007054">
    <property type="component" value="Chromosome"/>
</dbReference>
<dbReference type="NCBIfam" id="TIGR00115">
    <property type="entry name" value="tig"/>
    <property type="match status" value="1"/>
</dbReference>
<dbReference type="KEGG" id="rch:RUM_08600"/>
<evidence type="ECO:0000313" key="16">
    <source>
        <dbReference type="EMBL" id="CBL17038.1"/>
    </source>
</evidence>
<dbReference type="InterPro" id="IPR037041">
    <property type="entry name" value="Trigger_fac_C_sf"/>
</dbReference>
<keyword evidence="8 12" id="KW-0413">Isomerase</keyword>
<dbReference type="Gene3D" id="1.10.3120.10">
    <property type="entry name" value="Trigger factor, C-terminal domain"/>
    <property type="match status" value="1"/>
</dbReference>
<evidence type="ECO:0000256" key="8">
    <source>
        <dbReference type="ARBA" id="ARBA00023235"/>
    </source>
</evidence>
<dbReference type="BioCyc" id="RCHA213810:RUM_RS04155-MONOMER"/>
<dbReference type="GO" id="GO:0003755">
    <property type="term" value="F:peptidyl-prolyl cis-trans isomerase activity"/>
    <property type="evidence" value="ECO:0007669"/>
    <property type="project" value="UniProtKB-UniRule"/>
</dbReference>
<evidence type="ECO:0000256" key="10">
    <source>
        <dbReference type="ARBA" id="ARBA00024849"/>
    </source>
</evidence>
<evidence type="ECO:0000256" key="1">
    <source>
        <dbReference type="ARBA" id="ARBA00000971"/>
    </source>
</evidence>
<keyword evidence="7 12" id="KW-0143">Chaperone</keyword>
<dbReference type="STRING" id="213810.RUM_08600"/>
<dbReference type="SUPFAM" id="SSF109998">
    <property type="entry name" value="Triger factor/SurA peptide-binding domain-like"/>
    <property type="match status" value="1"/>
</dbReference>
<dbReference type="GO" id="GO:0051083">
    <property type="term" value="P:'de novo' cotranslational protein folding"/>
    <property type="evidence" value="ECO:0007669"/>
    <property type="project" value="TreeGrafter"/>
</dbReference>
<evidence type="ECO:0000256" key="11">
    <source>
        <dbReference type="ARBA" id="ARBA00029986"/>
    </source>
</evidence>
<dbReference type="Gene3D" id="3.10.50.40">
    <property type="match status" value="1"/>
</dbReference>
<dbReference type="Pfam" id="PF05697">
    <property type="entry name" value="Trigger_N"/>
    <property type="match status" value="1"/>
</dbReference>
<evidence type="ECO:0000256" key="9">
    <source>
        <dbReference type="ARBA" id="ARBA00023306"/>
    </source>
</evidence>
<reference evidence="16" key="2">
    <citation type="submission" date="2010-03" db="EMBL/GenBank/DDBJ databases">
        <authorList>
            <person name="Pajon A."/>
        </authorList>
    </citation>
    <scope>NUCLEOTIDE SEQUENCE</scope>
    <source>
        <strain evidence="16">Type strain: 18P13</strain>
    </source>
</reference>
<dbReference type="GO" id="GO:0043335">
    <property type="term" value="P:protein unfolding"/>
    <property type="evidence" value="ECO:0007669"/>
    <property type="project" value="TreeGrafter"/>
</dbReference>
<dbReference type="InterPro" id="IPR027304">
    <property type="entry name" value="Trigger_fact/SurA_dom_sf"/>
</dbReference>
<dbReference type="InterPro" id="IPR001179">
    <property type="entry name" value="PPIase_FKBP_dom"/>
</dbReference>
<sequence>MSLKSSEKIDVNTQELTFEISADVFEDAVEKTYQKQKKNITLQGFRKGKAPRKMVEKIYGEGVFYEDAINSLLGPELGNAIEETKLVLVDRPKVEVTSISKENGIVIKATCITKPEVTVPEYKGIKAPKKVKDVTDDEINAQIDVLRQRNARIVSVDDRPVQNGDEVNMDFEGFIDGVAFDGGKGEGFPLTIGSGQFIPGFEDQLVGHSIGEEFEINVTFPEEYQMPDLAGKPATFKIKINSISVKELPAFDDDFAKDTSDFDTAEEFRADMKKHMEENAEKSAASAFENYVFDTLIKNTEAVIPNVMFEHRIDTLIQNFEQSLQQQGMSLDIYLQYTGMTMDAFRDTFEERAQNEVKLRLALEKIAEMENIQVTEEEINEGLAPLVAQSGLELEAIKSRIPMEDYIVDLKVGKAADLVKEAAVVDNTIEEEKPAEEAAE</sequence>
<dbReference type="RefSeq" id="WP_015557945.1">
    <property type="nucleotide sequence ID" value="NC_021039.1"/>
</dbReference>
<evidence type="ECO:0000259" key="15">
    <source>
        <dbReference type="PROSITE" id="PS50059"/>
    </source>
</evidence>
<evidence type="ECO:0000256" key="7">
    <source>
        <dbReference type="ARBA" id="ARBA00023186"/>
    </source>
</evidence>
<dbReference type="SUPFAM" id="SSF102735">
    <property type="entry name" value="Trigger factor ribosome-binding domain"/>
    <property type="match status" value="1"/>
</dbReference>
<dbReference type="PATRIC" id="fig|213810.4.peg.774"/>
<dbReference type="Gene3D" id="3.30.70.1050">
    <property type="entry name" value="Trigger factor ribosome-binding domain"/>
    <property type="match status" value="1"/>
</dbReference>
<evidence type="ECO:0000256" key="5">
    <source>
        <dbReference type="ARBA" id="ARBA00022618"/>
    </source>
</evidence>
<dbReference type="Pfam" id="PF05698">
    <property type="entry name" value="Trigger_C"/>
    <property type="match status" value="1"/>
</dbReference>
<dbReference type="GeneID" id="83155638"/>
<evidence type="ECO:0000256" key="3">
    <source>
        <dbReference type="ARBA" id="ARBA00013194"/>
    </source>
</evidence>
<name>D4LBP3_RUMC1</name>
<dbReference type="InterPro" id="IPR046357">
    <property type="entry name" value="PPIase_dom_sf"/>
</dbReference>
<protein>
    <recommendedName>
        <fullName evidence="4 12">Trigger factor</fullName>
        <shortName evidence="12">TF</shortName>
        <ecNumber evidence="3 12">5.2.1.8</ecNumber>
    </recommendedName>
    <alternativeName>
        <fullName evidence="11 12">PPIase</fullName>
    </alternativeName>
</protein>
<dbReference type="InterPro" id="IPR008881">
    <property type="entry name" value="Trigger_fac_ribosome-bd_bac"/>
</dbReference>
<keyword evidence="9 12" id="KW-0131">Cell cycle</keyword>
<accession>D4LBP3</accession>
<keyword evidence="6 12" id="KW-0697">Rotamase</keyword>
<evidence type="ECO:0000256" key="13">
    <source>
        <dbReference type="PROSITE-ProRule" id="PRU00277"/>
    </source>
</evidence>
<organism evidence="16 17">
    <name type="scientific">Ruminococcus champanellensis (strain DSM 18848 / JCM 17042 / KCTC 15320 / 18P13)</name>
    <dbReference type="NCBI Taxonomy" id="213810"/>
    <lineage>
        <taxon>Bacteria</taxon>
        <taxon>Bacillati</taxon>
        <taxon>Bacillota</taxon>
        <taxon>Clostridia</taxon>
        <taxon>Eubacteriales</taxon>
        <taxon>Oscillospiraceae</taxon>
        <taxon>Ruminococcus</taxon>
    </lineage>
</organism>
<dbReference type="SUPFAM" id="SSF54534">
    <property type="entry name" value="FKBP-like"/>
    <property type="match status" value="1"/>
</dbReference>
<dbReference type="Pfam" id="PF00254">
    <property type="entry name" value="FKBP_C"/>
    <property type="match status" value="1"/>
</dbReference>
<dbReference type="PIRSF" id="PIRSF003095">
    <property type="entry name" value="Trigger_factor"/>
    <property type="match status" value="1"/>
</dbReference>
<dbReference type="PANTHER" id="PTHR30560:SF3">
    <property type="entry name" value="TRIGGER FACTOR-LIKE PROTEIN TIG, CHLOROPLASTIC"/>
    <property type="match status" value="1"/>
</dbReference>
<dbReference type="PANTHER" id="PTHR30560">
    <property type="entry name" value="TRIGGER FACTOR CHAPERONE AND PEPTIDYL-PROLYL CIS/TRANS ISOMERASE"/>
    <property type="match status" value="1"/>
</dbReference>
<dbReference type="HOGENOM" id="CLU_033058_3_2_9"/>
<dbReference type="AlphaFoldDB" id="D4LBP3"/>
<dbReference type="EMBL" id="FP929052">
    <property type="protein sequence ID" value="CBL17038.1"/>
    <property type="molecule type" value="Genomic_DNA"/>
</dbReference>
<feature type="domain" description="PPIase FKBP-type" evidence="15">
    <location>
        <begin position="164"/>
        <end position="246"/>
    </location>
</feature>
<dbReference type="GO" id="GO:0044183">
    <property type="term" value="F:protein folding chaperone"/>
    <property type="evidence" value="ECO:0007669"/>
    <property type="project" value="TreeGrafter"/>
</dbReference>
<keyword evidence="17" id="KW-1185">Reference proteome</keyword>
<comment type="similarity">
    <text evidence="2 12 14">Belongs to the FKBP-type PPIase family. Tig subfamily.</text>
</comment>
<comment type="subcellular location">
    <subcellularLocation>
        <location evidence="12">Cytoplasm</location>
    </subcellularLocation>
    <text evidence="12">About half TF is bound to the ribosome near the polypeptide exit tunnel while the other half is free in the cytoplasm.</text>
</comment>
<dbReference type="GO" id="GO:0005737">
    <property type="term" value="C:cytoplasm"/>
    <property type="evidence" value="ECO:0007669"/>
    <property type="project" value="UniProtKB-SubCell"/>
</dbReference>
<comment type="catalytic activity">
    <reaction evidence="1 12 13">
        <text>[protein]-peptidylproline (omega=180) = [protein]-peptidylproline (omega=0)</text>
        <dbReference type="Rhea" id="RHEA:16237"/>
        <dbReference type="Rhea" id="RHEA-COMP:10747"/>
        <dbReference type="Rhea" id="RHEA-COMP:10748"/>
        <dbReference type="ChEBI" id="CHEBI:83833"/>
        <dbReference type="ChEBI" id="CHEBI:83834"/>
        <dbReference type="EC" id="5.2.1.8"/>
    </reaction>
</comment>
<dbReference type="EC" id="5.2.1.8" evidence="3 12"/>
<dbReference type="GO" id="GO:0015031">
    <property type="term" value="P:protein transport"/>
    <property type="evidence" value="ECO:0007669"/>
    <property type="project" value="UniProtKB-UniRule"/>
</dbReference>
<evidence type="ECO:0000313" key="17">
    <source>
        <dbReference type="Proteomes" id="UP000007054"/>
    </source>
</evidence>
<evidence type="ECO:0000256" key="6">
    <source>
        <dbReference type="ARBA" id="ARBA00023110"/>
    </source>
</evidence>
<proteinExistence type="inferred from homology"/>
<gene>
    <name evidence="12" type="primary">tig</name>
    <name evidence="16" type="ordered locus">RUM_08600</name>
</gene>
<evidence type="ECO:0000256" key="2">
    <source>
        <dbReference type="ARBA" id="ARBA00005464"/>
    </source>
</evidence>